<organism evidence="2 3">
    <name type="scientific">Gossypium klotzschianum</name>
    <dbReference type="NCBI Taxonomy" id="34286"/>
    <lineage>
        <taxon>Eukaryota</taxon>
        <taxon>Viridiplantae</taxon>
        <taxon>Streptophyta</taxon>
        <taxon>Embryophyta</taxon>
        <taxon>Tracheophyta</taxon>
        <taxon>Spermatophyta</taxon>
        <taxon>Magnoliopsida</taxon>
        <taxon>eudicotyledons</taxon>
        <taxon>Gunneridae</taxon>
        <taxon>Pentapetalae</taxon>
        <taxon>rosids</taxon>
        <taxon>malvids</taxon>
        <taxon>Malvales</taxon>
        <taxon>Malvaceae</taxon>
        <taxon>Malvoideae</taxon>
        <taxon>Gossypium</taxon>
    </lineage>
</organism>
<evidence type="ECO:0000313" key="2">
    <source>
        <dbReference type="EMBL" id="MBA0641940.1"/>
    </source>
</evidence>
<dbReference type="Proteomes" id="UP000593573">
    <property type="component" value="Unassembled WGS sequence"/>
</dbReference>
<dbReference type="AlphaFoldDB" id="A0A7J8TUU5"/>
<sequence>MSLEEEYYINLHVGGKFVYDPVLRYLSGKMVRLKEDPNTISYFELCKIVKDGLGFNTIKHKEIDLYVEHEINTVVFVDNDLTLAVACLQFGGDGNRGGKGVEGQGVGEGDEVCCRFRWGGW</sequence>
<proteinExistence type="predicted"/>
<gene>
    <name evidence="2" type="ORF">Goklo_026413</name>
</gene>
<reference evidence="2 3" key="1">
    <citation type="journal article" date="2019" name="Genome Biol. Evol.">
        <title>Insights into the evolution of the New World diploid cottons (Gossypium, subgenus Houzingenia) based on genome sequencing.</title>
        <authorList>
            <person name="Grover C.E."/>
            <person name="Arick M.A. 2nd"/>
            <person name="Thrash A."/>
            <person name="Conover J.L."/>
            <person name="Sanders W.S."/>
            <person name="Peterson D.G."/>
            <person name="Frelichowski J.E."/>
            <person name="Scheffler J.A."/>
            <person name="Scheffler B.E."/>
            <person name="Wendel J.F."/>
        </authorList>
    </citation>
    <scope>NUCLEOTIDE SEQUENCE [LARGE SCALE GENOMIC DNA]</scope>
    <source>
        <strain evidence="2">57</strain>
        <tissue evidence="2">Leaf</tissue>
    </source>
</reference>
<evidence type="ECO:0000313" key="3">
    <source>
        <dbReference type="Proteomes" id="UP000593573"/>
    </source>
</evidence>
<feature type="domain" description="PB1-like" evidence="1">
    <location>
        <begin position="5"/>
        <end position="59"/>
    </location>
</feature>
<dbReference type="EMBL" id="JABFAB010000002">
    <property type="protein sequence ID" value="MBA0641940.1"/>
    <property type="molecule type" value="Genomic_DNA"/>
</dbReference>
<accession>A0A7J8TUU5</accession>
<comment type="caution">
    <text evidence="2">The sequence shown here is derived from an EMBL/GenBank/DDBJ whole genome shotgun (WGS) entry which is preliminary data.</text>
</comment>
<protein>
    <recommendedName>
        <fullName evidence="1">PB1-like domain-containing protein</fullName>
    </recommendedName>
</protein>
<name>A0A7J8TUU5_9ROSI</name>
<dbReference type="Pfam" id="PF26130">
    <property type="entry name" value="PB1-like"/>
    <property type="match status" value="1"/>
</dbReference>
<keyword evidence="3" id="KW-1185">Reference proteome</keyword>
<evidence type="ECO:0000259" key="1">
    <source>
        <dbReference type="Pfam" id="PF26130"/>
    </source>
</evidence>
<dbReference type="OrthoDB" id="998442at2759"/>
<dbReference type="InterPro" id="IPR058594">
    <property type="entry name" value="PB1-like_dom_pln"/>
</dbReference>